<sequence length="130" mass="14129">MRACRCMRNVATNGMYKDVSPVQAYELLKSGVRYLDVRTVEEFLGGHAPKALNIPVKLKTDTGMAPNVRFQAEVSELVPNKAETIVVGCKSGARSVAAIHLLSQEGYGDLQNLVGGWDAWSANPNLPVEK</sequence>
<gene>
    <name evidence="2" type="ORF">CEUSTIGMA_g8686.t1</name>
</gene>
<name>A0A250XDV9_9CHLO</name>
<proteinExistence type="predicted"/>
<dbReference type="SUPFAM" id="SSF52821">
    <property type="entry name" value="Rhodanese/Cell cycle control phosphatase"/>
    <property type="match status" value="1"/>
</dbReference>
<evidence type="ECO:0000313" key="3">
    <source>
        <dbReference type="Proteomes" id="UP000232323"/>
    </source>
</evidence>
<dbReference type="PROSITE" id="PS50206">
    <property type="entry name" value="RHODANESE_3"/>
    <property type="match status" value="1"/>
</dbReference>
<dbReference type="Proteomes" id="UP000232323">
    <property type="component" value="Unassembled WGS sequence"/>
</dbReference>
<dbReference type="PANTHER" id="PTHR45431:SF3">
    <property type="entry name" value="RHODANESE-LIKE DOMAIN-CONTAINING PROTEIN 15, CHLOROPLASTIC"/>
    <property type="match status" value="1"/>
</dbReference>
<dbReference type="SMART" id="SM00450">
    <property type="entry name" value="RHOD"/>
    <property type="match status" value="1"/>
</dbReference>
<protein>
    <recommendedName>
        <fullName evidence="1">Rhodanese domain-containing protein</fullName>
    </recommendedName>
</protein>
<feature type="domain" description="Rhodanese" evidence="1">
    <location>
        <begin position="28"/>
        <end position="129"/>
    </location>
</feature>
<dbReference type="AlphaFoldDB" id="A0A250XDV9"/>
<dbReference type="PANTHER" id="PTHR45431">
    <property type="entry name" value="RHODANESE-LIKE DOMAIN-CONTAINING PROTEIN 15, CHLOROPLASTIC"/>
    <property type="match status" value="1"/>
</dbReference>
<dbReference type="InterPro" id="IPR052367">
    <property type="entry name" value="Thiosulfate_ST/Rhodanese-like"/>
</dbReference>
<dbReference type="STRING" id="1157962.A0A250XDV9"/>
<comment type="caution">
    <text evidence="2">The sequence shown here is derived from an EMBL/GenBank/DDBJ whole genome shotgun (WGS) entry which is preliminary data.</text>
</comment>
<dbReference type="Gene3D" id="3.40.250.10">
    <property type="entry name" value="Rhodanese-like domain"/>
    <property type="match status" value="1"/>
</dbReference>
<dbReference type="EMBL" id="BEGY01000063">
    <property type="protein sequence ID" value="GAX81254.1"/>
    <property type="molecule type" value="Genomic_DNA"/>
</dbReference>
<dbReference type="InterPro" id="IPR001763">
    <property type="entry name" value="Rhodanese-like_dom"/>
</dbReference>
<keyword evidence="3" id="KW-1185">Reference proteome</keyword>
<dbReference type="CDD" id="cd00158">
    <property type="entry name" value="RHOD"/>
    <property type="match status" value="1"/>
</dbReference>
<dbReference type="Pfam" id="PF00581">
    <property type="entry name" value="Rhodanese"/>
    <property type="match status" value="1"/>
</dbReference>
<accession>A0A250XDV9</accession>
<evidence type="ECO:0000259" key="1">
    <source>
        <dbReference type="PROSITE" id="PS50206"/>
    </source>
</evidence>
<dbReference type="OrthoDB" id="566238at2759"/>
<reference evidence="2 3" key="1">
    <citation type="submission" date="2017-08" db="EMBL/GenBank/DDBJ databases">
        <title>Acidophilic green algal genome provides insights into adaptation to an acidic environment.</title>
        <authorList>
            <person name="Hirooka S."/>
            <person name="Hirose Y."/>
            <person name="Kanesaki Y."/>
            <person name="Higuchi S."/>
            <person name="Fujiwara T."/>
            <person name="Onuma R."/>
            <person name="Era A."/>
            <person name="Ohbayashi R."/>
            <person name="Uzuka A."/>
            <person name="Nozaki H."/>
            <person name="Yoshikawa H."/>
            <person name="Miyagishima S.Y."/>
        </authorList>
    </citation>
    <scope>NUCLEOTIDE SEQUENCE [LARGE SCALE GENOMIC DNA]</scope>
    <source>
        <strain evidence="2 3">NIES-2499</strain>
    </source>
</reference>
<evidence type="ECO:0000313" key="2">
    <source>
        <dbReference type="EMBL" id="GAX81254.1"/>
    </source>
</evidence>
<organism evidence="2 3">
    <name type="scientific">Chlamydomonas eustigma</name>
    <dbReference type="NCBI Taxonomy" id="1157962"/>
    <lineage>
        <taxon>Eukaryota</taxon>
        <taxon>Viridiplantae</taxon>
        <taxon>Chlorophyta</taxon>
        <taxon>core chlorophytes</taxon>
        <taxon>Chlorophyceae</taxon>
        <taxon>CS clade</taxon>
        <taxon>Chlamydomonadales</taxon>
        <taxon>Chlamydomonadaceae</taxon>
        <taxon>Chlamydomonas</taxon>
    </lineage>
</organism>
<dbReference type="InterPro" id="IPR036873">
    <property type="entry name" value="Rhodanese-like_dom_sf"/>
</dbReference>